<keyword evidence="1" id="KW-0808">Transferase</keyword>
<proteinExistence type="predicted"/>
<dbReference type="PANTHER" id="PTHR34072">
    <property type="entry name" value="ENZYMATIC POLYPROTEIN-RELATED"/>
    <property type="match status" value="1"/>
</dbReference>
<protein>
    <recommendedName>
        <fullName evidence="7">Reverse transcriptase RNase H-like domain-containing protein</fullName>
    </recommendedName>
</protein>
<dbReference type="SUPFAM" id="SSF56672">
    <property type="entry name" value="DNA/RNA polymerases"/>
    <property type="match status" value="1"/>
</dbReference>
<dbReference type="InterPro" id="IPR043502">
    <property type="entry name" value="DNA/RNA_pol_sf"/>
</dbReference>
<dbReference type="EMBL" id="SFCI01000591">
    <property type="protein sequence ID" value="TFY78915.1"/>
    <property type="molecule type" value="Genomic_DNA"/>
</dbReference>
<dbReference type="GO" id="GO:0016787">
    <property type="term" value="F:hydrolase activity"/>
    <property type="evidence" value="ECO:0007669"/>
    <property type="project" value="UniProtKB-KW"/>
</dbReference>
<keyword evidence="5" id="KW-0378">Hydrolase</keyword>
<dbReference type="OrthoDB" id="3363652at2759"/>
<dbReference type="STRING" id="135208.A0A4Y9ZWG2"/>
<keyword evidence="3" id="KW-0540">Nuclease</keyword>
<dbReference type="GO" id="GO:0003964">
    <property type="term" value="F:RNA-directed DNA polymerase activity"/>
    <property type="evidence" value="ECO:0007669"/>
    <property type="project" value="UniProtKB-KW"/>
</dbReference>
<name>A0A4Y9ZWG2_9AGAM</name>
<evidence type="ECO:0000313" key="9">
    <source>
        <dbReference type="Proteomes" id="UP000298061"/>
    </source>
</evidence>
<organism evidence="8 9">
    <name type="scientific">Hericium alpestre</name>
    <dbReference type="NCBI Taxonomy" id="135208"/>
    <lineage>
        <taxon>Eukaryota</taxon>
        <taxon>Fungi</taxon>
        <taxon>Dikarya</taxon>
        <taxon>Basidiomycota</taxon>
        <taxon>Agaricomycotina</taxon>
        <taxon>Agaricomycetes</taxon>
        <taxon>Russulales</taxon>
        <taxon>Hericiaceae</taxon>
        <taxon>Hericium</taxon>
    </lineage>
</organism>
<evidence type="ECO:0000256" key="5">
    <source>
        <dbReference type="ARBA" id="ARBA00022801"/>
    </source>
</evidence>
<keyword evidence="6" id="KW-0695">RNA-directed DNA polymerase</keyword>
<feature type="domain" description="Reverse transcriptase RNase H-like" evidence="7">
    <location>
        <begin position="131"/>
        <end position="237"/>
    </location>
</feature>
<evidence type="ECO:0000259" key="7">
    <source>
        <dbReference type="Pfam" id="PF17917"/>
    </source>
</evidence>
<accession>A0A4Y9ZWG2</accession>
<evidence type="ECO:0000256" key="6">
    <source>
        <dbReference type="ARBA" id="ARBA00022918"/>
    </source>
</evidence>
<dbReference type="Pfam" id="PF17917">
    <property type="entry name" value="RT_RNaseH"/>
    <property type="match status" value="1"/>
</dbReference>
<evidence type="ECO:0000256" key="2">
    <source>
        <dbReference type="ARBA" id="ARBA00022695"/>
    </source>
</evidence>
<keyword evidence="9" id="KW-1185">Reference proteome</keyword>
<dbReference type="PANTHER" id="PTHR34072:SF52">
    <property type="entry name" value="RIBONUCLEASE H"/>
    <property type="match status" value="1"/>
</dbReference>
<comment type="caution">
    <text evidence="8">The sequence shown here is derived from an EMBL/GenBank/DDBJ whole genome shotgun (WGS) entry which is preliminary data.</text>
</comment>
<dbReference type="GO" id="GO:0004519">
    <property type="term" value="F:endonuclease activity"/>
    <property type="evidence" value="ECO:0007669"/>
    <property type="project" value="UniProtKB-KW"/>
</dbReference>
<dbReference type="AlphaFoldDB" id="A0A4Y9ZWG2"/>
<keyword evidence="2" id="KW-0548">Nucleotidyltransferase</keyword>
<keyword evidence="4" id="KW-0255">Endonuclease</keyword>
<evidence type="ECO:0000256" key="4">
    <source>
        <dbReference type="ARBA" id="ARBA00022759"/>
    </source>
</evidence>
<reference evidence="8 9" key="1">
    <citation type="submission" date="2019-02" db="EMBL/GenBank/DDBJ databases">
        <title>Genome sequencing of the rare red list fungi Hericium alpestre (H. flagellum).</title>
        <authorList>
            <person name="Buettner E."/>
            <person name="Kellner H."/>
        </authorList>
    </citation>
    <scope>NUCLEOTIDE SEQUENCE [LARGE SCALE GENOMIC DNA]</scope>
    <source>
        <strain evidence="8 9">DSM 108284</strain>
    </source>
</reference>
<dbReference type="InterPro" id="IPR041373">
    <property type="entry name" value="RT_RNaseH"/>
</dbReference>
<gene>
    <name evidence="8" type="ORF">EWM64_g5096</name>
</gene>
<dbReference type="Proteomes" id="UP000298061">
    <property type="component" value="Unassembled WGS sequence"/>
</dbReference>
<sequence length="314" mass="35197">MEGRGYFWYICMPFRFTGAPSSFAHVTASHLHDLIAEDIMELLVDNGGAFADEFSKMMVKLQHILTCVRDCNLSLSAVHLPMPCSKPIYCRAMQGFKLGDYWTVEHSKAFLRYKAAVTSELVLCRPHWDGTPFIVTTNGCKDGFVGVLTQQSSTLLPNGRTVIKLHPLAFALKHTSPAEEKYMPFLLEFAALKFALDKFAHLIGHFSVEIETDCQALRDVLLSDKLNTVHARWHDGILTYQIVNVRHVPGKLNVVADALSRKGKGTPKVIDDGSEWTASEDWDTSVGLADDLLLTLDDPQVSVLHDHFYDELLF</sequence>
<evidence type="ECO:0000256" key="1">
    <source>
        <dbReference type="ARBA" id="ARBA00022679"/>
    </source>
</evidence>
<evidence type="ECO:0000256" key="3">
    <source>
        <dbReference type="ARBA" id="ARBA00022722"/>
    </source>
</evidence>
<evidence type="ECO:0000313" key="8">
    <source>
        <dbReference type="EMBL" id="TFY78915.1"/>
    </source>
</evidence>